<reference evidence="1 2" key="1">
    <citation type="submission" date="2017-09" db="EMBL/GenBank/DDBJ databases">
        <title>Depth-based differentiation of microbial function through sediment-hosted aquifers and enrichment of novel symbionts in the deep terrestrial subsurface.</title>
        <authorList>
            <person name="Probst A.J."/>
            <person name="Ladd B."/>
            <person name="Jarett J.K."/>
            <person name="Geller-Mcgrath D.E."/>
            <person name="Sieber C.M."/>
            <person name="Emerson J.B."/>
            <person name="Anantharaman K."/>
            <person name="Thomas B.C."/>
            <person name="Malmstrom R."/>
            <person name="Stieglmeier M."/>
            <person name="Klingl A."/>
            <person name="Woyke T."/>
            <person name="Ryan C.M."/>
            <person name="Banfield J.F."/>
        </authorList>
    </citation>
    <scope>NUCLEOTIDE SEQUENCE [LARGE SCALE GENOMIC DNA]</scope>
    <source>
        <strain evidence="1">CG_4_10_14_0_8_um_filter_42_10</strain>
    </source>
</reference>
<organism evidence="1 2">
    <name type="scientific">Candidatus Kerfeldbacteria bacterium CG_4_10_14_0_8_um_filter_42_10</name>
    <dbReference type="NCBI Taxonomy" id="2014248"/>
    <lineage>
        <taxon>Bacteria</taxon>
        <taxon>Candidatus Kerfeldiibacteriota</taxon>
    </lineage>
</organism>
<name>A0A2M7RJ69_9BACT</name>
<dbReference type="AlphaFoldDB" id="A0A2M7RJ69"/>
<proteinExistence type="predicted"/>
<evidence type="ECO:0000313" key="1">
    <source>
        <dbReference type="EMBL" id="PIY96809.1"/>
    </source>
</evidence>
<dbReference type="Proteomes" id="UP000230779">
    <property type="component" value="Unassembled WGS sequence"/>
</dbReference>
<gene>
    <name evidence="1" type="ORF">COY66_02670</name>
</gene>
<sequence>MKFYLEKIVNQVRKARKEGFSIKKLEKKFNIPDTTISRWIRDIPSQNTLFKKARLKEKKERSRYAGIAKKLKLNKDLSKVFCSLLYWCEGSKYPSSNALTFSNSDPDLVFIFLFLLRRGFKLDEKKIKIHLQIHTTHIEKEIKKYWSNLLSIPENQFYKSTITRPTKSMKRKNYLGTCTVKYYDVKSLHHIMGIYDSLIKKWRGTQEVEGGSLLNS</sequence>
<dbReference type="EMBL" id="PFMD01000027">
    <property type="protein sequence ID" value="PIY96809.1"/>
    <property type="molecule type" value="Genomic_DNA"/>
</dbReference>
<accession>A0A2M7RJ69</accession>
<protein>
    <submittedName>
        <fullName evidence="1">Uncharacterized protein</fullName>
    </submittedName>
</protein>
<comment type="caution">
    <text evidence="1">The sequence shown here is derived from an EMBL/GenBank/DDBJ whole genome shotgun (WGS) entry which is preliminary data.</text>
</comment>
<evidence type="ECO:0000313" key="2">
    <source>
        <dbReference type="Proteomes" id="UP000230779"/>
    </source>
</evidence>